<evidence type="ECO:0000313" key="1">
    <source>
        <dbReference type="EMBL" id="KPD03639.1"/>
    </source>
</evidence>
<accession>A0A0N1KI01</accession>
<gene>
    <name evidence="1" type="ORF">M992_0929</name>
</gene>
<organism evidence="1 2">
    <name type="scientific">Moellerella wisconsensis ATCC 35017</name>
    <dbReference type="NCBI Taxonomy" id="1354267"/>
    <lineage>
        <taxon>Bacteria</taxon>
        <taxon>Pseudomonadati</taxon>
        <taxon>Pseudomonadota</taxon>
        <taxon>Gammaproteobacteria</taxon>
        <taxon>Enterobacterales</taxon>
        <taxon>Morganellaceae</taxon>
        <taxon>Moellerella</taxon>
    </lineage>
</organism>
<proteinExistence type="predicted"/>
<dbReference type="AlphaFoldDB" id="A0A0N1KI01"/>
<reference evidence="1 2" key="1">
    <citation type="submission" date="2015-07" db="EMBL/GenBank/DDBJ databases">
        <title>ATOL: Assembling a taxonomically balanced genome-scale reconstruction of the evolutionary history of the Enterobacteriaceae.</title>
        <authorList>
            <person name="Plunkett G.III."/>
            <person name="Neeno-Eckwall E.C."/>
            <person name="Glasner J.D."/>
            <person name="Perna N.T."/>
        </authorList>
    </citation>
    <scope>NUCLEOTIDE SEQUENCE [LARGE SCALE GENOMIC DNA]</scope>
    <source>
        <strain evidence="1 2">ATCC 35017</strain>
    </source>
</reference>
<dbReference type="EMBL" id="LGAA01000009">
    <property type="protein sequence ID" value="KPD03639.1"/>
    <property type="molecule type" value="Genomic_DNA"/>
</dbReference>
<name>A0A0N1KI01_9GAMM</name>
<evidence type="ECO:0000313" key="2">
    <source>
        <dbReference type="Proteomes" id="UP000053226"/>
    </source>
</evidence>
<protein>
    <submittedName>
        <fullName evidence="1">Transposase</fullName>
    </submittedName>
</protein>
<dbReference type="Proteomes" id="UP000053226">
    <property type="component" value="Unassembled WGS sequence"/>
</dbReference>
<sequence length="82" mass="9790">MWQQYLTELNGNTPVKSKELPPEQQRIQELEVQLKRAQRDNDILKIRCLLHPRQSKLKIVKQMKILLLSLRFNIKGLIDIEK</sequence>
<keyword evidence="2" id="KW-1185">Reference proteome</keyword>
<comment type="caution">
    <text evidence="1">The sequence shown here is derived from an EMBL/GenBank/DDBJ whole genome shotgun (WGS) entry which is preliminary data.</text>
</comment>